<accession>A0A9Q5HZU7</accession>
<feature type="region of interest" description="Disordered" evidence="1">
    <location>
        <begin position="1"/>
        <end position="50"/>
    </location>
</feature>
<feature type="transmembrane region" description="Helical" evidence="2">
    <location>
        <begin position="267"/>
        <end position="289"/>
    </location>
</feature>
<name>A0A9Q5HZU7_SANBA</name>
<organism evidence="3 4">
    <name type="scientific">Sanghuangporus baumii</name>
    <name type="common">Phellinus baumii</name>
    <dbReference type="NCBI Taxonomy" id="108892"/>
    <lineage>
        <taxon>Eukaryota</taxon>
        <taxon>Fungi</taxon>
        <taxon>Dikarya</taxon>
        <taxon>Basidiomycota</taxon>
        <taxon>Agaricomycotina</taxon>
        <taxon>Agaricomycetes</taxon>
        <taxon>Hymenochaetales</taxon>
        <taxon>Hymenochaetaceae</taxon>
        <taxon>Sanghuangporus</taxon>
    </lineage>
</organism>
<protein>
    <submittedName>
        <fullName evidence="3">Uncharacterized protein</fullName>
    </submittedName>
</protein>
<feature type="region of interest" description="Disordered" evidence="1">
    <location>
        <begin position="189"/>
        <end position="214"/>
    </location>
</feature>
<keyword evidence="2" id="KW-0472">Membrane</keyword>
<evidence type="ECO:0000313" key="3">
    <source>
        <dbReference type="EMBL" id="OCB89063.1"/>
    </source>
</evidence>
<keyword evidence="4" id="KW-1185">Reference proteome</keyword>
<evidence type="ECO:0000256" key="1">
    <source>
        <dbReference type="SAM" id="MobiDB-lite"/>
    </source>
</evidence>
<evidence type="ECO:0000256" key="2">
    <source>
        <dbReference type="SAM" id="Phobius"/>
    </source>
</evidence>
<proteinExistence type="predicted"/>
<dbReference type="Proteomes" id="UP000757232">
    <property type="component" value="Unassembled WGS sequence"/>
</dbReference>
<sequence length="390" mass="42290">MANNISKTTAPLAGRPPFATDEPDSIYDNSPLAETRRLRQPKPQDNRPDSAYAVYDNYLNDKHDANHARQSGYGDIGAGLLNGDVDDDSDDETIAYHGDIRKDSNEKISLPSSLNKFPSVPIMAPKPGYAAPVSALTMPEPAATPVGHQRAQQMSPQMRQQPPGVAPISILQASSVPSTPHPLQPPMTPITPAFARPPTRQNESGVKFESESMMRCQKEDLPLARRGQKGDDFWRRFSMVVREEGSRKSSSSWLEKTQAATTNMSRMIWIVGILLLIVIGGAIGFGIYISHNSNESTRATALGGSDGQGADLSVLPTTTAAAVSTTSGVRPTLTVDKRFAIPWPTPEPTPGVMHVVHAHVSSHHVADSSSVSNSSTKLKRYRRASKRRLL</sequence>
<feature type="compositionally biased region" description="Basic and acidic residues" evidence="1">
    <location>
        <begin position="34"/>
        <end position="48"/>
    </location>
</feature>
<feature type="compositionally biased region" description="Basic residues" evidence="1">
    <location>
        <begin position="377"/>
        <end position="390"/>
    </location>
</feature>
<keyword evidence="2" id="KW-1133">Transmembrane helix</keyword>
<feature type="region of interest" description="Disordered" evidence="1">
    <location>
        <begin position="364"/>
        <end position="390"/>
    </location>
</feature>
<dbReference type="AlphaFoldDB" id="A0A9Q5HZU7"/>
<dbReference type="EMBL" id="LNZH02000165">
    <property type="protein sequence ID" value="OCB89063.1"/>
    <property type="molecule type" value="Genomic_DNA"/>
</dbReference>
<gene>
    <name evidence="3" type="ORF">A7U60_g3746</name>
</gene>
<keyword evidence="2" id="KW-0812">Transmembrane</keyword>
<reference evidence="3" key="1">
    <citation type="submission" date="2016-06" db="EMBL/GenBank/DDBJ databases">
        <title>Draft Genome sequence of the fungus Inonotus baumii.</title>
        <authorList>
            <person name="Zhu H."/>
            <person name="Lin W."/>
        </authorList>
    </citation>
    <scope>NUCLEOTIDE SEQUENCE</scope>
    <source>
        <strain evidence="3">821</strain>
    </source>
</reference>
<evidence type="ECO:0000313" key="4">
    <source>
        <dbReference type="Proteomes" id="UP000757232"/>
    </source>
</evidence>
<dbReference type="OrthoDB" id="3261666at2759"/>
<comment type="caution">
    <text evidence="3">The sequence shown here is derived from an EMBL/GenBank/DDBJ whole genome shotgun (WGS) entry which is preliminary data.</text>
</comment>